<keyword evidence="2" id="KW-0472">Membrane</keyword>
<dbReference type="InterPro" id="IPR024381">
    <property type="entry name" value="DUF2561"/>
</dbReference>
<keyword evidence="2" id="KW-0812">Transmembrane</keyword>
<evidence type="ECO:0000256" key="2">
    <source>
        <dbReference type="SAM" id="Phobius"/>
    </source>
</evidence>
<keyword evidence="4" id="KW-1185">Reference proteome</keyword>
<reference evidence="3 4" key="1">
    <citation type="journal article" date="2019" name="Emerg. Microbes Infect.">
        <title>Comprehensive subspecies identification of 175 nontuberculous mycobacteria species based on 7547 genomic profiles.</title>
        <authorList>
            <person name="Matsumoto Y."/>
            <person name="Kinjo T."/>
            <person name="Motooka D."/>
            <person name="Nabeya D."/>
            <person name="Jung N."/>
            <person name="Uechi K."/>
            <person name="Horii T."/>
            <person name="Iida T."/>
            <person name="Fujita J."/>
            <person name="Nakamura S."/>
        </authorList>
    </citation>
    <scope>NUCLEOTIDE SEQUENCE [LARGE SCALE GENOMIC DNA]</scope>
    <source>
        <strain evidence="3 4">JCM 12603</strain>
    </source>
</reference>
<feature type="transmembrane region" description="Helical" evidence="2">
    <location>
        <begin position="26"/>
        <end position="50"/>
    </location>
</feature>
<dbReference type="Pfam" id="PF10812">
    <property type="entry name" value="DUF2561"/>
    <property type="match status" value="1"/>
</dbReference>
<keyword evidence="2" id="KW-1133">Transmembrane helix</keyword>
<feature type="transmembrane region" description="Helical" evidence="2">
    <location>
        <begin position="161"/>
        <end position="188"/>
    </location>
</feature>
<dbReference type="RefSeq" id="WP_163676543.1">
    <property type="nucleotide sequence ID" value="NZ_AP022570.1"/>
</dbReference>
<dbReference type="EMBL" id="AP022570">
    <property type="protein sequence ID" value="BBX52841.1"/>
    <property type="molecule type" value="Genomic_DNA"/>
</dbReference>
<gene>
    <name evidence="3" type="ORF">MPOR_38670</name>
</gene>
<feature type="region of interest" description="Disordered" evidence="1">
    <location>
        <begin position="91"/>
        <end position="152"/>
    </location>
</feature>
<evidence type="ECO:0008006" key="5">
    <source>
        <dbReference type="Google" id="ProtNLM"/>
    </source>
</evidence>
<evidence type="ECO:0000256" key="1">
    <source>
        <dbReference type="SAM" id="MobiDB-lite"/>
    </source>
</evidence>
<proteinExistence type="predicted"/>
<organism evidence="3 4">
    <name type="scientific">Mycolicibacterium poriferae</name>
    <dbReference type="NCBI Taxonomy" id="39694"/>
    <lineage>
        <taxon>Bacteria</taxon>
        <taxon>Bacillati</taxon>
        <taxon>Actinomycetota</taxon>
        <taxon>Actinomycetes</taxon>
        <taxon>Mycobacteriales</taxon>
        <taxon>Mycobacteriaceae</taxon>
        <taxon>Mycolicibacterium</taxon>
    </lineage>
</organism>
<dbReference type="KEGG" id="mpof:MPOR_38670"/>
<sequence length="229" mass="23751">MTYLPDTADQSRPGLDLAALDRTDRILIGSCAVVWLAALGAGVAATVALVDLTHGQADAGDTGTPWFLYTVIGVSAAVIIAAVPLLLRARRSSGDSSGEETSPEPPEATDERPAAQKPVGGADAPTEKLRAATPTAEASGPPPRLQRTAEPSSVSPAVDQVFLRFGVAMMTAMGVATLLTGIATYLMAVETETIAWVLYGLAGVVTVGMGAVMWYFLRELANHTSRATD</sequence>
<name>A0A6N4VE06_9MYCO</name>
<feature type="transmembrane region" description="Helical" evidence="2">
    <location>
        <begin position="66"/>
        <end position="87"/>
    </location>
</feature>
<evidence type="ECO:0000313" key="3">
    <source>
        <dbReference type="EMBL" id="BBX52841.1"/>
    </source>
</evidence>
<feature type="transmembrane region" description="Helical" evidence="2">
    <location>
        <begin position="194"/>
        <end position="217"/>
    </location>
</feature>
<dbReference type="Proteomes" id="UP000466785">
    <property type="component" value="Chromosome"/>
</dbReference>
<protein>
    <recommendedName>
        <fullName evidence="5">DUF2561 domain-containing protein</fullName>
    </recommendedName>
</protein>
<dbReference type="AlphaFoldDB" id="A0A6N4VE06"/>
<accession>A0A6N4VE06</accession>
<evidence type="ECO:0000313" key="4">
    <source>
        <dbReference type="Proteomes" id="UP000466785"/>
    </source>
</evidence>